<dbReference type="EnsemblFungi" id="CEF77441">
    <property type="protein sequence ID" value="CEF77441"/>
    <property type="gene ID" value="FGRRES_11592_M"/>
</dbReference>
<sequence length="177" mass="19713">MSLVGEVQGYSDRIFRQLATNDVRPVDNARKPGDVSHSGQEQSGAISWCIVPRVCRDDEVGGMEEQEQHLEESVSLANFNRLKAKPAVVATKEDASVITALNANLKMCLNWNGVLTVIKVGSPLLYLVSRPVMVVEAFKGGTQSYILYLGFITVTNITERYRYCIIFNALNESQEHY</sequence>
<organism evidence="1 3">
    <name type="scientific">Gibberella zeae (strain ATCC MYA-4620 / CBS 123657 / FGSC 9075 / NRRL 31084 / PH-1)</name>
    <name type="common">Wheat head blight fungus</name>
    <name type="synonym">Fusarium graminearum</name>
    <dbReference type="NCBI Taxonomy" id="229533"/>
    <lineage>
        <taxon>Eukaryota</taxon>
        <taxon>Fungi</taxon>
        <taxon>Dikarya</taxon>
        <taxon>Ascomycota</taxon>
        <taxon>Pezizomycotina</taxon>
        <taxon>Sordariomycetes</taxon>
        <taxon>Hypocreomycetidae</taxon>
        <taxon>Hypocreales</taxon>
        <taxon>Nectriaceae</taxon>
        <taxon>Fusarium</taxon>
    </lineage>
</organism>
<dbReference type="Proteomes" id="UP000070720">
    <property type="component" value="Chromosome 2"/>
</dbReference>
<accession>A0A0E0S1R6</accession>
<proteinExistence type="predicted"/>
<accession>A0A098DHL0</accession>
<evidence type="ECO:0000313" key="3">
    <source>
        <dbReference type="Proteomes" id="UP000070720"/>
    </source>
</evidence>
<evidence type="ECO:0000313" key="1">
    <source>
        <dbReference type="EMBL" id="CEF77441.1"/>
    </source>
</evidence>
<dbReference type="VEuPathDB" id="FungiDB:FGRAMPH1_01G11277"/>
<dbReference type="EMBL" id="HG970333">
    <property type="protein sequence ID" value="CEF77441.1"/>
    <property type="molecule type" value="Genomic_DNA"/>
</dbReference>
<dbReference type="InParanoid" id="A0A098DHL0"/>
<reference evidence="2" key="4">
    <citation type="submission" date="2017-01" db="UniProtKB">
        <authorList>
            <consortium name="EnsemblFungi"/>
        </authorList>
    </citation>
    <scope>IDENTIFICATION</scope>
    <source>
        <strain evidence="2">PH-1 / ATCC MYA-4620 / FGSC 9075 / NRRL 31084</strain>
    </source>
</reference>
<keyword evidence="3" id="KW-1185">Reference proteome</keyword>
<protein>
    <submittedName>
        <fullName evidence="1">Chromosome 2, complete genome</fullName>
    </submittedName>
</protein>
<reference evidence="1 3" key="3">
    <citation type="journal article" date="2015" name="BMC Genomics">
        <title>The completed genome sequence of the pathogenic ascomycete fungus Fusarium graminearum.</title>
        <authorList>
            <person name="King R."/>
            <person name="Urban M."/>
            <person name="Hammond-Kosack M.C."/>
            <person name="Hassani-Pak K."/>
            <person name="Hammond-Kosack K.E."/>
        </authorList>
    </citation>
    <scope>NUCLEOTIDE SEQUENCE [LARGE SCALE GENOMIC DNA]</scope>
    <source>
        <strain evidence="3">ATCC MYA-4620 / CBS 123657 / FGSC 9075 / NRRL 31084 / PH-1</strain>
        <strain evidence="1">PH-1</strain>
    </source>
</reference>
<name>A0A098DHL0_GIBZE</name>
<dbReference type="AlphaFoldDB" id="A0A098DHL0"/>
<gene>
    <name evidence="1" type="ORF">FGRAMPH1_01T11277</name>
</gene>
<reference evidence="2 3" key="2">
    <citation type="journal article" date="2010" name="Nature">
        <title>Comparative genomics reveals mobile pathogenicity chromosomes in Fusarium.</title>
        <authorList>
            <person name="Ma L.J."/>
            <person name="van der Does H.C."/>
            <person name="Borkovich K.A."/>
            <person name="Coleman J.J."/>
            <person name="Daboussi M.J."/>
            <person name="Di Pietro A."/>
            <person name="Dufresne M."/>
            <person name="Freitag M."/>
            <person name="Grabherr M."/>
            <person name="Henrissat B."/>
            <person name="Houterman P.M."/>
            <person name="Kang S."/>
            <person name="Shim W.B."/>
            <person name="Woloshuk C."/>
            <person name="Xie X."/>
            <person name="Xu J.R."/>
            <person name="Antoniw J."/>
            <person name="Baker S.E."/>
            <person name="Bluhm B.H."/>
            <person name="Breakspear A."/>
            <person name="Brown D.W."/>
            <person name="Butchko R.A."/>
            <person name="Chapman S."/>
            <person name="Coulson R."/>
            <person name="Coutinho P.M."/>
            <person name="Danchin E.G."/>
            <person name="Diener A."/>
            <person name="Gale L.R."/>
            <person name="Gardiner D.M."/>
            <person name="Goff S."/>
            <person name="Hammond-Kosack K.E."/>
            <person name="Hilburn K."/>
            <person name="Hua-Van A."/>
            <person name="Jonkers W."/>
            <person name="Kazan K."/>
            <person name="Kodira C.D."/>
            <person name="Koehrsen M."/>
            <person name="Kumar L."/>
            <person name="Lee Y.H."/>
            <person name="Li L."/>
            <person name="Manners J.M."/>
            <person name="Miranda-Saavedra D."/>
            <person name="Mukherjee M."/>
            <person name="Park G."/>
            <person name="Park J."/>
            <person name="Park S.Y."/>
            <person name="Proctor R.H."/>
            <person name="Regev A."/>
            <person name="Ruiz-Roldan M.C."/>
            <person name="Sain D."/>
            <person name="Sakthikumar S."/>
            <person name="Sykes S."/>
            <person name="Schwartz D.C."/>
            <person name="Turgeon B.G."/>
            <person name="Wapinski I."/>
            <person name="Yoder O."/>
            <person name="Young S."/>
            <person name="Zeng Q."/>
            <person name="Zhou S."/>
            <person name="Galagan J."/>
            <person name="Cuomo C.A."/>
            <person name="Kistler H.C."/>
            <person name="Rep M."/>
        </authorList>
    </citation>
    <scope>GENOME REANNOTATION</scope>
    <source>
        <strain evidence="3">ATCC MYA-4620 / CBS 123657 / FGSC 9075 / NRRL 31084 / PH-1</strain>
        <strain evidence="2">PH-1 / ATCC MYA-4620 / FGSC 9075 / NRRL 31084</strain>
    </source>
</reference>
<reference evidence="2 3" key="1">
    <citation type="journal article" date="2007" name="Science">
        <title>The Fusarium graminearum genome reveals a link between localized polymorphism and pathogen specialization.</title>
        <authorList>
            <person name="Cuomo C.A."/>
            <person name="Gueldener U."/>
            <person name="Xu J.-R."/>
            <person name="Trail F."/>
            <person name="Turgeon B.G."/>
            <person name="Di Pietro A."/>
            <person name="Walton J.D."/>
            <person name="Ma L.-J."/>
            <person name="Baker S.E."/>
            <person name="Rep M."/>
            <person name="Adam G."/>
            <person name="Antoniw J."/>
            <person name="Baldwin T."/>
            <person name="Calvo S.E."/>
            <person name="Chang Y.-L."/>
            <person name="DeCaprio D."/>
            <person name="Gale L.R."/>
            <person name="Gnerre S."/>
            <person name="Goswami R.S."/>
            <person name="Hammond-Kosack K."/>
            <person name="Harris L.J."/>
            <person name="Hilburn K."/>
            <person name="Kennell J.C."/>
            <person name="Kroken S."/>
            <person name="Magnuson J.K."/>
            <person name="Mannhaupt G."/>
            <person name="Mauceli E.W."/>
            <person name="Mewes H.-W."/>
            <person name="Mitterbauer R."/>
            <person name="Muehlbauer G."/>
            <person name="Muensterkoetter M."/>
            <person name="Nelson D."/>
            <person name="O'Donnell K."/>
            <person name="Ouellet T."/>
            <person name="Qi W."/>
            <person name="Quesneville H."/>
            <person name="Roncero M.I.G."/>
            <person name="Seong K.-Y."/>
            <person name="Tetko I.V."/>
            <person name="Urban M."/>
            <person name="Waalwijk C."/>
            <person name="Ward T.J."/>
            <person name="Yao J."/>
            <person name="Birren B.W."/>
            <person name="Kistler H.C."/>
        </authorList>
    </citation>
    <scope>NUCLEOTIDE SEQUENCE [LARGE SCALE GENOMIC DNA]</scope>
    <source>
        <strain evidence="3">ATCC MYA-4620 / CBS 123657 / FGSC 9075 / NRRL 31084 / PH-1</strain>
        <strain evidence="2">PH-1 / ATCC MYA-4620 / FGSC 9075 / NRRL 31084</strain>
    </source>
</reference>
<evidence type="ECO:0000313" key="2">
    <source>
        <dbReference type="EnsemblFungi" id="CEF77441"/>
    </source>
</evidence>